<dbReference type="SMART" id="SM00567">
    <property type="entry name" value="EZ_HEAT"/>
    <property type="match status" value="4"/>
</dbReference>
<dbReference type="RefSeq" id="WP_146974390.1">
    <property type="nucleotide sequence ID" value="NZ_VOSL01000044.1"/>
</dbReference>
<dbReference type="InterPro" id="IPR016024">
    <property type="entry name" value="ARM-type_fold"/>
</dbReference>
<evidence type="ECO:0000313" key="2">
    <source>
        <dbReference type="EMBL" id="TXD36440.1"/>
    </source>
</evidence>
<keyword evidence="1" id="KW-0732">Signal</keyword>
<dbReference type="AlphaFoldDB" id="A0A5C6X833"/>
<dbReference type="Proteomes" id="UP000321046">
    <property type="component" value="Unassembled WGS sequence"/>
</dbReference>
<dbReference type="InterPro" id="IPR004155">
    <property type="entry name" value="PBS_lyase_HEAT"/>
</dbReference>
<dbReference type="InterPro" id="IPR011989">
    <property type="entry name" value="ARM-like"/>
</dbReference>
<sequence>MSKRAMGHSKTGTLLAMVGAATISLGALAGCEAPDWENPDYVAKMLKEGESAEKSIALENLRKFPEERYSEVAPALVEIYMSGERDAKEAMSYLVQWRVPEAVDAYIKEMETDAAGYAGAAAEALGILDHRAAVPKMVAALQATDNNERKQGILRGMARMSDPQMVGPMVELLKLDADNFPIALHAYACEILGNIGQENPGAINEEARDMVVLGMFLSNNTNQNTNRECGLAAQQIGPTMVPHLVKTFNGEHQAVNQLLMKYNQGPDYAFPPNQAKLVSAIRLGSMRAPEAVELFMADLQSEKSAPEELSGRQSVSWRLKEGNATDEMILALGDLGNPEARELLEEIVSDEYTNDEWDEITDGLIELQLRQDAATALARLGDRAALPTLMEMAKNGVIIDLEKRFAMLAQNGQPGKEEERYQFNWMVAQAYAMLADADQRETYQGLIDETDEGGLKEKYTSFLPAFDVAAECGGAGDAAAQAACYGKKIEDENAVVRAKAAYELSRLPVEVASPVVAEAISTQNLETRELLTFAGYRVATPALAEAVGELLEEEKGRSNDDARRDRNRLKLLHAYALRSSQGGAQAAE</sequence>
<comment type="caution">
    <text evidence="2">The sequence shown here is derived from an EMBL/GenBank/DDBJ whole genome shotgun (WGS) entry which is preliminary data.</text>
</comment>
<feature type="chain" id="PRO_5022911856" description="HEAT repeat domain-containing protein" evidence="1">
    <location>
        <begin position="30"/>
        <end position="588"/>
    </location>
</feature>
<evidence type="ECO:0000256" key="1">
    <source>
        <dbReference type="SAM" id="SignalP"/>
    </source>
</evidence>
<name>A0A5C6X833_9DELT</name>
<dbReference type="EMBL" id="VOSL01000044">
    <property type="protein sequence ID" value="TXD36440.1"/>
    <property type="molecule type" value="Genomic_DNA"/>
</dbReference>
<reference evidence="2 3" key="1">
    <citation type="submission" date="2019-08" db="EMBL/GenBank/DDBJ databases">
        <title>Bradymonadales sp. TMQ2.</title>
        <authorList>
            <person name="Liang Q."/>
        </authorList>
    </citation>
    <scope>NUCLEOTIDE SEQUENCE [LARGE SCALE GENOMIC DNA]</scope>
    <source>
        <strain evidence="2 3">TMQ2</strain>
    </source>
</reference>
<dbReference type="PROSITE" id="PS51257">
    <property type="entry name" value="PROKAR_LIPOPROTEIN"/>
    <property type="match status" value="1"/>
</dbReference>
<dbReference type="Gene3D" id="1.25.10.10">
    <property type="entry name" value="Leucine-rich Repeat Variant"/>
    <property type="match status" value="2"/>
</dbReference>
<gene>
    <name evidence="2" type="ORF">FRC96_10195</name>
</gene>
<organism evidence="2 3">
    <name type="scientific">Lujinxingia vulgaris</name>
    <dbReference type="NCBI Taxonomy" id="2600176"/>
    <lineage>
        <taxon>Bacteria</taxon>
        <taxon>Deltaproteobacteria</taxon>
        <taxon>Bradymonadales</taxon>
        <taxon>Lujinxingiaceae</taxon>
        <taxon>Lujinxingia</taxon>
    </lineage>
</organism>
<accession>A0A5C6X833</accession>
<feature type="signal peptide" evidence="1">
    <location>
        <begin position="1"/>
        <end position="29"/>
    </location>
</feature>
<evidence type="ECO:0008006" key="4">
    <source>
        <dbReference type="Google" id="ProtNLM"/>
    </source>
</evidence>
<proteinExistence type="predicted"/>
<protein>
    <recommendedName>
        <fullName evidence="4">HEAT repeat domain-containing protein</fullName>
    </recommendedName>
</protein>
<dbReference type="OrthoDB" id="5480473at2"/>
<dbReference type="Pfam" id="PF03130">
    <property type="entry name" value="HEAT_PBS"/>
    <property type="match status" value="1"/>
</dbReference>
<evidence type="ECO:0000313" key="3">
    <source>
        <dbReference type="Proteomes" id="UP000321046"/>
    </source>
</evidence>
<dbReference type="SUPFAM" id="SSF48371">
    <property type="entry name" value="ARM repeat"/>
    <property type="match status" value="2"/>
</dbReference>